<evidence type="ECO:0000256" key="2">
    <source>
        <dbReference type="ARBA" id="ARBA00022794"/>
    </source>
</evidence>
<dbReference type="Proteomes" id="UP000017246">
    <property type="component" value="Unassembled WGS sequence"/>
</dbReference>
<dbReference type="Gene3D" id="1.25.10.10">
    <property type="entry name" value="Leucine-rich Repeat Variant"/>
    <property type="match status" value="1"/>
</dbReference>
<dbReference type="GO" id="GO:0097542">
    <property type="term" value="C:ciliary tip"/>
    <property type="evidence" value="ECO:0007669"/>
    <property type="project" value="TreeGrafter"/>
</dbReference>
<proteinExistence type="predicted"/>
<dbReference type="STRING" id="6211.A0A068YCH2"/>
<evidence type="ECO:0000259" key="5">
    <source>
        <dbReference type="Pfam" id="PF21050"/>
    </source>
</evidence>
<feature type="compositionally biased region" description="Polar residues" evidence="4">
    <location>
        <begin position="712"/>
        <end position="725"/>
    </location>
</feature>
<dbReference type="OMA" id="QQSDKEF"/>
<dbReference type="GO" id="GO:0005813">
    <property type="term" value="C:centrosome"/>
    <property type="evidence" value="ECO:0007669"/>
    <property type="project" value="UniProtKB-SubCell"/>
</dbReference>
<gene>
    <name evidence="7" type="ORF">EmuJ_000756100</name>
</gene>
<dbReference type="Pfam" id="PF21050">
    <property type="entry name" value="ARMC9_ARM"/>
    <property type="match status" value="1"/>
</dbReference>
<feature type="domain" description="ARMC9 CTLH-like" evidence="6">
    <location>
        <begin position="49"/>
        <end position="159"/>
    </location>
</feature>
<feature type="domain" description="LisH" evidence="5">
    <location>
        <begin position="455"/>
        <end position="573"/>
    </location>
</feature>
<dbReference type="OrthoDB" id="538223at2759"/>
<evidence type="ECO:0000256" key="1">
    <source>
        <dbReference type="ARBA" id="ARBA00004120"/>
    </source>
</evidence>
<protein>
    <submittedName>
        <fullName evidence="7">LisH domain containing protein ARMC9</fullName>
    </submittedName>
</protein>
<dbReference type="EMBL" id="LN902841">
    <property type="protein sequence ID" value="CDS40002.1"/>
    <property type="molecule type" value="Genomic_DNA"/>
</dbReference>
<dbReference type="InterPro" id="IPR011989">
    <property type="entry name" value="ARM-like"/>
</dbReference>
<feature type="compositionally biased region" description="Polar residues" evidence="4">
    <location>
        <begin position="818"/>
        <end position="827"/>
    </location>
</feature>
<comment type="subcellular location">
    <subcellularLocation>
        <location evidence="1">Cytoplasm</location>
        <location evidence="1">Cytoskeleton</location>
        <location evidence="1">Cilium basal body</location>
    </subcellularLocation>
</comment>
<reference evidence="7" key="2">
    <citation type="submission" date="2015-11" db="EMBL/GenBank/DDBJ databases">
        <authorList>
            <person name="Zhang Y."/>
            <person name="Guo Z."/>
        </authorList>
    </citation>
    <scope>NUCLEOTIDE SEQUENCE</scope>
</reference>
<feature type="region of interest" description="Disordered" evidence="4">
    <location>
        <begin position="641"/>
        <end position="827"/>
    </location>
</feature>
<evidence type="ECO:0000256" key="3">
    <source>
        <dbReference type="ARBA" id="ARBA00023273"/>
    </source>
</evidence>
<dbReference type="PANTHER" id="PTHR14881">
    <property type="entry name" value="LISH DOMAIN-CONTAINING PROTEIN ARMC9"/>
    <property type="match status" value="1"/>
</dbReference>
<feature type="compositionally biased region" description="Pro residues" evidence="4">
    <location>
        <begin position="659"/>
        <end position="671"/>
    </location>
</feature>
<dbReference type="InterPro" id="IPR016024">
    <property type="entry name" value="ARM-type_fold"/>
</dbReference>
<dbReference type="InterPro" id="IPR056327">
    <property type="entry name" value="ARMC9_CTLH-like_dom"/>
</dbReference>
<accession>A0A068YCH2</accession>
<feature type="region of interest" description="Disordered" evidence="4">
    <location>
        <begin position="575"/>
        <end position="621"/>
    </location>
</feature>
<keyword evidence="3" id="KW-0966">Cell projection</keyword>
<dbReference type="AlphaFoldDB" id="A0A068YCH2"/>
<dbReference type="GO" id="GO:0060271">
    <property type="term" value="P:cilium assembly"/>
    <property type="evidence" value="ECO:0007669"/>
    <property type="project" value="InterPro"/>
</dbReference>
<evidence type="ECO:0000256" key="4">
    <source>
        <dbReference type="SAM" id="MobiDB-lite"/>
    </source>
</evidence>
<evidence type="ECO:0000259" key="6">
    <source>
        <dbReference type="Pfam" id="PF23138"/>
    </source>
</evidence>
<dbReference type="SUPFAM" id="SSF48371">
    <property type="entry name" value="ARM repeat"/>
    <property type="match status" value="1"/>
</dbReference>
<reference evidence="7" key="1">
    <citation type="journal article" date="2013" name="Nature">
        <title>The genomes of four tapeworm species reveal adaptations to parasitism.</title>
        <authorList>
            <person name="Tsai I.J."/>
            <person name="Zarowiecki M."/>
            <person name="Holroyd N."/>
            <person name="Garciarrubio A."/>
            <person name="Sanchez-Flores A."/>
            <person name="Brooks K.L."/>
            <person name="Tracey A."/>
            <person name="Bobes R.J."/>
            <person name="Fragoso G."/>
            <person name="Sciutto E."/>
            <person name="Aslett M."/>
            <person name="Beasley H."/>
            <person name="Bennett H.M."/>
            <person name="Cai J."/>
            <person name="Camicia F."/>
            <person name="Clark R."/>
            <person name="Cucher M."/>
            <person name="De Silva N."/>
            <person name="Day T.A."/>
            <person name="Deplazes P."/>
            <person name="Estrada K."/>
            <person name="Fernandez C."/>
            <person name="Holland P.W."/>
            <person name="Hou J."/>
            <person name="Hu S."/>
            <person name="Huckvale T."/>
            <person name="Hung S.S."/>
            <person name="Kamenetzky L."/>
            <person name="Keane J.A."/>
            <person name="Kiss F."/>
            <person name="Koziol U."/>
            <person name="Lambert O."/>
            <person name="Liu K."/>
            <person name="Luo X."/>
            <person name="Luo Y."/>
            <person name="Macchiaroli N."/>
            <person name="Nichol S."/>
            <person name="Paps J."/>
            <person name="Parkinson J."/>
            <person name="Pouchkina-Stantcheva N."/>
            <person name="Riddiford N."/>
            <person name="Rosenzvit M."/>
            <person name="Salinas G."/>
            <person name="Wasmuth J.D."/>
            <person name="Zamanian M."/>
            <person name="Zheng Y."/>
            <person name="Cai X."/>
            <person name="Soberon X."/>
            <person name="Olson P.D."/>
            <person name="Laclette J.P."/>
            <person name="Brehm K."/>
            <person name="Berriman M."/>
            <person name="Garciarrubio A."/>
            <person name="Bobes R.J."/>
            <person name="Fragoso G."/>
            <person name="Sanchez-Flores A."/>
            <person name="Estrada K."/>
            <person name="Cevallos M.A."/>
            <person name="Morett E."/>
            <person name="Gonzalez V."/>
            <person name="Portillo T."/>
            <person name="Ochoa-Leyva A."/>
            <person name="Jose M.V."/>
            <person name="Sciutto E."/>
            <person name="Landa A."/>
            <person name="Jimenez L."/>
            <person name="Valdes V."/>
            <person name="Carrero J.C."/>
            <person name="Larralde C."/>
            <person name="Morales-Montor J."/>
            <person name="Limon-Lason J."/>
            <person name="Soberon X."/>
            <person name="Laclette J.P."/>
        </authorList>
    </citation>
    <scope>NUCLEOTIDE SEQUENCE [LARGE SCALE GENOMIC DNA]</scope>
</reference>
<keyword evidence="8" id="KW-1185">Reference proteome</keyword>
<evidence type="ECO:0000313" key="8">
    <source>
        <dbReference type="Proteomes" id="UP000017246"/>
    </source>
</evidence>
<sequence>MSNFQDEQNLNRVHQLIDEFFDYYSMDKTRNSLAEEWQMVKNERTGFRDDWKDFRNCWNDHFGGDSGETLKIRPLEFYLQLYFIAVNWDSDSEVKRKERLQDFREFLDTKGKVLSQISEFLPFFAFPYVENPKLHQVYRELFEPDWNGELKRKLMAFLEPSKDDKLPLPKILSLTSQPKEVPNNQERQLQNRLSDAERRVAQSHQRFTKIQNDYQTLLGITMDLVDTLEGALRGDHIEPNVLQQICSRLVASQRAPGGGVGSSGAFGDTLTQAYPNSTNFSYGDTLRQSLSLRLPQESGGYQQEWGTAELDFDKINDALKGPNQTQIWRVLQALRWRLTKTNVELREAYLTEFIGHDLLDLTLWSDDSRRQHHLSVLEHCLCSVSPKVTETTSRLVNALASLSRGRAYLAQNVAVITLLSQEIFRLEGGHESATRENLIGALQKLSLRRSMQTKMTELGMVEWLVDLLEDTDSLSDYSLEYAVALFMNLCLRTAGKARCVPMADRVLKVLTDLISHENTNILSYVNGALFSLLTQPEIQAAAESMDLEGILSCFMREDQQELNRQFEYIIKQMHTSDHNEDGASDDDENDDDDDDDEEDGAQMESDIDRGDDITDNKENALEGSVVGENLLRERFLKKSAAGSVDGKKAGRSGGTSPLSLPPPSSSQPPLPYGGHVRHNENDAVVSNNVSLLRRPSTPSRKRFSGSHIPKPATTTKQQTSRLSSKTHNRPPQVVEETPTRGRIAMQHTEPQQSNSRRDLISTIESKKKTIENHPEYQKAFNSRPKLLRTPEHKRITSSMDPIDIRGGDRVSRSRPASGRTSMECNNR</sequence>
<feature type="compositionally biased region" description="Basic and acidic residues" evidence="4">
    <location>
        <begin position="755"/>
        <end position="776"/>
    </location>
</feature>
<dbReference type="Pfam" id="PF23138">
    <property type="entry name" value="CTLH_Armc9"/>
    <property type="match status" value="1"/>
</dbReference>
<dbReference type="InterPro" id="IPR048959">
    <property type="entry name" value="ARMC9_ARM_dom"/>
</dbReference>
<evidence type="ECO:0000313" key="7">
    <source>
        <dbReference type="EMBL" id="CDS40002.1"/>
    </source>
</evidence>
<dbReference type="eggNOG" id="ENOG502QQ9W">
    <property type="taxonomic scope" value="Eukaryota"/>
</dbReference>
<dbReference type="PANTHER" id="PTHR14881:SF4">
    <property type="entry name" value="LISH DOMAIN-CONTAINING PROTEIN ARMC9"/>
    <property type="match status" value="1"/>
</dbReference>
<dbReference type="GO" id="GO:0036064">
    <property type="term" value="C:ciliary basal body"/>
    <property type="evidence" value="ECO:0007669"/>
    <property type="project" value="InterPro"/>
</dbReference>
<dbReference type="GO" id="GO:0005814">
    <property type="term" value="C:centriole"/>
    <property type="evidence" value="ECO:0007669"/>
    <property type="project" value="TreeGrafter"/>
</dbReference>
<feature type="compositionally biased region" description="Basic and acidic residues" evidence="4">
    <location>
        <begin position="606"/>
        <end position="620"/>
    </location>
</feature>
<feature type="compositionally biased region" description="Basic and acidic residues" evidence="4">
    <location>
        <begin position="802"/>
        <end position="811"/>
    </location>
</feature>
<name>A0A068YCH2_ECHMU</name>
<organism evidence="7 8">
    <name type="scientific">Echinococcus multilocularis</name>
    <name type="common">Fox tapeworm</name>
    <dbReference type="NCBI Taxonomy" id="6211"/>
    <lineage>
        <taxon>Eukaryota</taxon>
        <taxon>Metazoa</taxon>
        <taxon>Spiralia</taxon>
        <taxon>Lophotrochozoa</taxon>
        <taxon>Platyhelminthes</taxon>
        <taxon>Cestoda</taxon>
        <taxon>Eucestoda</taxon>
        <taxon>Cyclophyllidea</taxon>
        <taxon>Taeniidae</taxon>
        <taxon>Echinococcus</taxon>
    </lineage>
</organism>
<dbReference type="InterPro" id="IPR040369">
    <property type="entry name" value="ARMC9"/>
</dbReference>
<feature type="compositionally biased region" description="Acidic residues" evidence="4">
    <location>
        <begin position="582"/>
        <end position="601"/>
    </location>
</feature>
<keyword evidence="2" id="KW-0970">Cilium biogenesis/degradation</keyword>